<accession>A0A8H6KPF3</accession>
<feature type="compositionally biased region" description="Polar residues" evidence="1">
    <location>
        <begin position="7"/>
        <end position="27"/>
    </location>
</feature>
<dbReference type="Proteomes" id="UP000654918">
    <property type="component" value="Unassembled WGS sequence"/>
</dbReference>
<protein>
    <submittedName>
        <fullName evidence="2">Uncharacterized protein</fullName>
    </submittedName>
</protein>
<proteinExistence type="predicted"/>
<dbReference type="EMBL" id="WIGO01000042">
    <property type="protein sequence ID" value="KAF6835244.1"/>
    <property type="molecule type" value="Genomic_DNA"/>
</dbReference>
<evidence type="ECO:0000256" key="1">
    <source>
        <dbReference type="SAM" id="MobiDB-lite"/>
    </source>
</evidence>
<evidence type="ECO:0000313" key="2">
    <source>
        <dbReference type="EMBL" id="KAF6835244.1"/>
    </source>
</evidence>
<comment type="caution">
    <text evidence="2">The sequence shown here is derived from an EMBL/GenBank/DDBJ whole genome shotgun (WGS) entry which is preliminary data.</text>
</comment>
<sequence length="199" mass="21621">MEGWTGQARQGQGTEASGSSTLETPSRNKMGRSGYTPCYAMPCHAMPCFAQEQAELQTTLRGAAGAAWCNAAVIHFQPTTNEPWAVAGRGSRTSSSVLQASRRRTLVRLFTSLLSLLGAGILNLGSDDGTLPYYATILAPPTTSTHGVRRSLAKHPTPGSPAREMDRMEEEITNNSRSFPNREMQVKRHMGGTKIRLER</sequence>
<name>A0A8H6KPF3_9PEZI</name>
<reference evidence="2" key="1">
    <citation type="journal article" date="2020" name="Phytopathology">
        <title>Genome Sequence Resources of Colletotrichum truncatum, C. plurivorum, C. musicola, and C. sojae: Four Species Pathogenic to Soybean (Glycine max).</title>
        <authorList>
            <person name="Rogerio F."/>
            <person name="Boufleur T.R."/>
            <person name="Ciampi-Guillardi M."/>
            <person name="Sukno S.A."/>
            <person name="Thon M.R."/>
            <person name="Massola Junior N.S."/>
            <person name="Baroncelli R."/>
        </authorList>
    </citation>
    <scope>NUCLEOTIDE SEQUENCE</scope>
    <source>
        <strain evidence="2">LFN00145</strain>
    </source>
</reference>
<keyword evidence="3" id="KW-1185">Reference proteome</keyword>
<organism evidence="2 3">
    <name type="scientific">Colletotrichum plurivorum</name>
    <dbReference type="NCBI Taxonomy" id="2175906"/>
    <lineage>
        <taxon>Eukaryota</taxon>
        <taxon>Fungi</taxon>
        <taxon>Dikarya</taxon>
        <taxon>Ascomycota</taxon>
        <taxon>Pezizomycotina</taxon>
        <taxon>Sordariomycetes</taxon>
        <taxon>Hypocreomycetidae</taxon>
        <taxon>Glomerellales</taxon>
        <taxon>Glomerellaceae</taxon>
        <taxon>Colletotrichum</taxon>
        <taxon>Colletotrichum orchidearum species complex</taxon>
    </lineage>
</organism>
<feature type="region of interest" description="Disordered" evidence="1">
    <location>
        <begin position="1"/>
        <end position="29"/>
    </location>
</feature>
<gene>
    <name evidence="2" type="ORF">CPLU01_04504</name>
</gene>
<dbReference type="AlphaFoldDB" id="A0A8H6KPF3"/>
<feature type="region of interest" description="Disordered" evidence="1">
    <location>
        <begin position="144"/>
        <end position="163"/>
    </location>
</feature>
<evidence type="ECO:0000313" key="3">
    <source>
        <dbReference type="Proteomes" id="UP000654918"/>
    </source>
</evidence>